<evidence type="ECO:0000256" key="6">
    <source>
        <dbReference type="ARBA" id="ARBA00023085"/>
    </source>
</evidence>
<evidence type="ECO:0000256" key="13">
    <source>
        <dbReference type="SAM" id="MobiDB-lite"/>
    </source>
</evidence>
<comment type="pathway">
    <text evidence="1 12">Glycan metabolism; pectin degradation; 2-dehydro-3-deoxy-D-gluconate from pectin: step 1/5.</text>
</comment>
<evidence type="ECO:0000313" key="16">
    <source>
        <dbReference type="EMBL" id="KAK1308188.1"/>
    </source>
</evidence>
<dbReference type="GO" id="GO:0030599">
    <property type="term" value="F:pectinesterase activity"/>
    <property type="evidence" value="ECO:0007669"/>
    <property type="project" value="UniProtKB-UniRule"/>
</dbReference>
<feature type="compositionally biased region" description="Low complexity" evidence="13">
    <location>
        <begin position="67"/>
        <end position="76"/>
    </location>
</feature>
<dbReference type="InterPro" id="IPR035513">
    <property type="entry name" value="Invertase/methylesterase_inhib"/>
</dbReference>
<evidence type="ECO:0000256" key="8">
    <source>
        <dbReference type="ARBA" id="ARBA00023180"/>
    </source>
</evidence>
<evidence type="ECO:0000256" key="4">
    <source>
        <dbReference type="ARBA" id="ARBA00013229"/>
    </source>
</evidence>
<evidence type="ECO:0000256" key="7">
    <source>
        <dbReference type="ARBA" id="ARBA00023157"/>
    </source>
</evidence>
<dbReference type="CDD" id="cd15798">
    <property type="entry name" value="PMEI-like_3"/>
    <property type="match status" value="1"/>
</dbReference>
<feature type="active site" evidence="11">
    <location>
        <position position="422"/>
    </location>
</feature>
<dbReference type="InterPro" id="IPR033131">
    <property type="entry name" value="Pectinesterase_Asp_AS"/>
</dbReference>
<keyword evidence="14" id="KW-0812">Transmembrane</keyword>
<gene>
    <name evidence="16" type="primary">PME1</name>
    <name evidence="16" type="ORF">QJS10_CPA09g00013</name>
</gene>
<reference evidence="16" key="1">
    <citation type="journal article" date="2023" name="Nat. Commun.">
        <title>Diploid and tetraploid genomes of Acorus and the evolution of monocots.</title>
        <authorList>
            <person name="Ma L."/>
            <person name="Liu K.W."/>
            <person name="Li Z."/>
            <person name="Hsiao Y.Y."/>
            <person name="Qi Y."/>
            <person name="Fu T."/>
            <person name="Tang G.D."/>
            <person name="Zhang D."/>
            <person name="Sun W.H."/>
            <person name="Liu D.K."/>
            <person name="Li Y."/>
            <person name="Chen G.Z."/>
            <person name="Liu X.D."/>
            <person name="Liao X.Y."/>
            <person name="Jiang Y.T."/>
            <person name="Yu X."/>
            <person name="Hao Y."/>
            <person name="Huang J."/>
            <person name="Zhao X.W."/>
            <person name="Ke S."/>
            <person name="Chen Y.Y."/>
            <person name="Wu W.L."/>
            <person name="Hsu J.L."/>
            <person name="Lin Y.F."/>
            <person name="Huang M.D."/>
            <person name="Li C.Y."/>
            <person name="Huang L."/>
            <person name="Wang Z.W."/>
            <person name="Zhao X."/>
            <person name="Zhong W.Y."/>
            <person name="Peng D.H."/>
            <person name="Ahmad S."/>
            <person name="Lan S."/>
            <person name="Zhang J.S."/>
            <person name="Tsai W.C."/>
            <person name="Van de Peer Y."/>
            <person name="Liu Z.J."/>
        </authorList>
    </citation>
    <scope>NUCLEOTIDE SEQUENCE</scope>
    <source>
        <strain evidence="16">CP</strain>
    </source>
</reference>
<keyword evidence="14" id="KW-0472">Membrane</keyword>
<evidence type="ECO:0000256" key="9">
    <source>
        <dbReference type="ARBA" id="ARBA00047928"/>
    </source>
</evidence>
<dbReference type="PROSITE" id="PS00503">
    <property type="entry name" value="PECTINESTERASE_2"/>
    <property type="match status" value="1"/>
</dbReference>
<evidence type="ECO:0000256" key="12">
    <source>
        <dbReference type="RuleBase" id="RU000589"/>
    </source>
</evidence>
<keyword evidence="6 12" id="KW-0063">Aspartyl esterase</keyword>
<feature type="domain" description="Pectinesterase inhibitor" evidence="15">
    <location>
        <begin position="73"/>
        <end position="225"/>
    </location>
</feature>
<protein>
    <recommendedName>
        <fullName evidence="4 12">Pectinesterase</fullName>
        <ecNumber evidence="4 12">3.1.1.11</ecNumber>
    </recommendedName>
</protein>
<keyword evidence="17" id="KW-1185">Reference proteome</keyword>
<sequence>MDSIKSFKGYGKVNAIEDRDFKRNTRRRLIIIGVSAVILLVIIIGAIIGVLARKSDGGGGSSPTPSPSSSSSSPSTSIRAVCSVTRYPLSCSSSLARTINGTDVTDPEELFKLSLKVAIDELNRVHSIPDSVAAVATDPMVRAALDVCKELFVDAIDSLNGSVSSMVSGSLTGSKITDLRTWISAALTDQATCLDGLDNTTGDARAKMEAAMVNSTQFTSNSLAIATKILDILEKLNIPLHRRRRLLSEEEDVVVSLKNQRRLLLWLETAKPNVTVAKDGTGMFRTIQEAVDAAPVKGKNPFVIYVKEGVYTEYVIVYKNRTNVVLMGDGMYKTIIDGSKNFIDGVPTFATATFIADGKMFMAKDMGFKNSAGPQKHQAVAARVKSDRSVFLRCYFDGYQDTLYAHTGNQFYRECDVTGTIDFIFGDAPTVFQNCKIRPRQPLANQQNTVTAQGRIDENENTGISIQGCTFSPFGNVTAPTYLGRPWKKYSTTVVMKSEIGGVVNPAGWYSWDGVTTPPDTIYYAEYKNTGPGSDVTGRVKWAGYKPAISDEEAARFAVEQFIQGADWLPDTGVMFQSGL</sequence>
<comment type="caution">
    <text evidence="16">The sequence shown here is derived from an EMBL/GenBank/DDBJ whole genome shotgun (WGS) entry which is preliminary data.</text>
</comment>
<dbReference type="GO" id="GO:0045490">
    <property type="term" value="P:pectin catabolic process"/>
    <property type="evidence" value="ECO:0007669"/>
    <property type="project" value="UniProtKB-UniRule"/>
</dbReference>
<feature type="region of interest" description="Disordered" evidence="13">
    <location>
        <begin position="57"/>
        <end position="76"/>
    </location>
</feature>
<dbReference type="SUPFAM" id="SSF101148">
    <property type="entry name" value="Plant invertase/pectin methylesterase inhibitor"/>
    <property type="match status" value="1"/>
</dbReference>
<evidence type="ECO:0000256" key="11">
    <source>
        <dbReference type="PROSITE-ProRule" id="PRU10040"/>
    </source>
</evidence>
<dbReference type="NCBIfam" id="TIGR01614">
    <property type="entry name" value="PME_inhib"/>
    <property type="match status" value="1"/>
</dbReference>
<evidence type="ECO:0000259" key="15">
    <source>
        <dbReference type="SMART" id="SM00856"/>
    </source>
</evidence>
<dbReference type="InterPro" id="IPR000070">
    <property type="entry name" value="Pectinesterase_cat"/>
</dbReference>
<reference evidence="16" key="2">
    <citation type="submission" date="2023-06" db="EMBL/GenBank/DDBJ databases">
        <authorList>
            <person name="Ma L."/>
            <person name="Liu K.-W."/>
            <person name="Li Z."/>
            <person name="Hsiao Y.-Y."/>
            <person name="Qi Y."/>
            <person name="Fu T."/>
            <person name="Tang G."/>
            <person name="Zhang D."/>
            <person name="Sun W.-H."/>
            <person name="Liu D.-K."/>
            <person name="Li Y."/>
            <person name="Chen G.-Z."/>
            <person name="Liu X.-D."/>
            <person name="Liao X.-Y."/>
            <person name="Jiang Y.-T."/>
            <person name="Yu X."/>
            <person name="Hao Y."/>
            <person name="Huang J."/>
            <person name="Zhao X.-W."/>
            <person name="Ke S."/>
            <person name="Chen Y.-Y."/>
            <person name="Wu W.-L."/>
            <person name="Hsu J.-L."/>
            <person name="Lin Y.-F."/>
            <person name="Huang M.-D."/>
            <person name="Li C.-Y."/>
            <person name="Huang L."/>
            <person name="Wang Z.-W."/>
            <person name="Zhao X."/>
            <person name="Zhong W.-Y."/>
            <person name="Peng D.-H."/>
            <person name="Ahmad S."/>
            <person name="Lan S."/>
            <person name="Zhang J.-S."/>
            <person name="Tsai W.-C."/>
            <person name="Van De Peer Y."/>
            <person name="Liu Z.-J."/>
        </authorList>
    </citation>
    <scope>NUCLEOTIDE SEQUENCE</scope>
    <source>
        <strain evidence="16">CP</strain>
        <tissue evidence="16">Leaves</tissue>
    </source>
</reference>
<proteinExistence type="inferred from homology"/>
<dbReference type="PANTHER" id="PTHR31707">
    <property type="entry name" value="PECTINESTERASE"/>
    <property type="match status" value="1"/>
</dbReference>
<dbReference type="InterPro" id="IPR011050">
    <property type="entry name" value="Pectin_lyase_fold/virulence"/>
</dbReference>
<evidence type="ECO:0000313" key="17">
    <source>
        <dbReference type="Proteomes" id="UP001180020"/>
    </source>
</evidence>
<dbReference type="InterPro" id="IPR012334">
    <property type="entry name" value="Pectin_lyas_fold"/>
</dbReference>
<dbReference type="InterPro" id="IPR006501">
    <property type="entry name" value="Pectinesterase_inhib_dom"/>
</dbReference>
<feature type="transmembrane region" description="Helical" evidence="14">
    <location>
        <begin position="29"/>
        <end position="52"/>
    </location>
</feature>
<dbReference type="EMBL" id="JAUJYO010000009">
    <property type="protein sequence ID" value="KAK1308188.1"/>
    <property type="molecule type" value="Genomic_DNA"/>
</dbReference>
<evidence type="ECO:0000256" key="5">
    <source>
        <dbReference type="ARBA" id="ARBA00022801"/>
    </source>
</evidence>
<dbReference type="SUPFAM" id="SSF51126">
    <property type="entry name" value="Pectin lyase-like"/>
    <property type="match status" value="1"/>
</dbReference>
<dbReference type="SMART" id="SM00856">
    <property type="entry name" value="PMEI"/>
    <property type="match status" value="1"/>
</dbReference>
<evidence type="ECO:0000256" key="10">
    <source>
        <dbReference type="ARBA" id="ARBA00057335"/>
    </source>
</evidence>
<comment type="catalytic activity">
    <reaction evidence="9 12">
        <text>[(1-&gt;4)-alpha-D-galacturonosyl methyl ester](n) + n H2O = [(1-&gt;4)-alpha-D-galacturonosyl](n) + n methanol + n H(+)</text>
        <dbReference type="Rhea" id="RHEA:22380"/>
        <dbReference type="Rhea" id="RHEA-COMP:14570"/>
        <dbReference type="Rhea" id="RHEA-COMP:14573"/>
        <dbReference type="ChEBI" id="CHEBI:15377"/>
        <dbReference type="ChEBI" id="CHEBI:15378"/>
        <dbReference type="ChEBI" id="CHEBI:17790"/>
        <dbReference type="ChEBI" id="CHEBI:140522"/>
        <dbReference type="ChEBI" id="CHEBI:140523"/>
        <dbReference type="EC" id="3.1.1.11"/>
    </reaction>
</comment>
<keyword evidence="14" id="KW-1133">Transmembrane helix</keyword>
<comment type="similarity">
    <text evidence="2">In the N-terminal section; belongs to the PMEI family.</text>
</comment>
<dbReference type="EC" id="3.1.1.11" evidence="4 12"/>
<dbReference type="FunFam" id="2.160.20.10:FF:000001">
    <property type="entry name" value="Pectinesterase"/>
    <property type="match status" value="1"/>
</dbReference>
<dbReference type="GO" id="GO:0004857">
    <property type="term" value="F:enzyme inhibitor activity"/>
    <property type="evidence" value="ECO:0007669"/>
    <property type="project" value="InterPro"/>
</dbReference>
<dbReference type="GO" id="GO:0042545">
    <property type="term" value="P:cell wall modification"/>
    <property type="evidence" value="ECO:0007669"/>
    <property type="project" value="UniProtKB-UniRule"/>
</dbReference>
<evidence type="ECO:0000256" key="3">
    <source>
        <dbReference type="ARBA" id="ARBA00007786"/>
    </source>
</evidence>
<dbReference type="Pfam" id="PF01095">
    <property type="entry name" value="Pectinesterase"/>
    <property type="match status" value="1"/>
</dbReference>
<keyword evidence="7" id="KW-1015">Disulfide bond</keyword>
<evidence type="ECO:0000256" key="2">
    <source>
        <dbReference type="ARBA" id="ARBA00006027"/>
    </source>
</evidence>
<dbReference type="Pfam" id="PF04043">
    <property type="entry name" value="PMEI"/>
    <property type="match status" value="1"/>
</dbReference>
<keyword evidence="8" id="KW-0325">Glycoprotein</keyword>
<keyword evidence="5 12" id="KW-0378">Hydrolase</keyword>
<dbReference type="Proteomes" id="UP001180020">
    <property type="component" value="Unassembled WGS sequence"/>
</dbReference>
<name>A0AAV9E3C3_ACOCL</name>
<dbReference type="Gene3D" id="1.20.140.40">
    <property type="entry name" value="Invertase/pectin methylesterase inhibitor family protein"/>
    <property type="match status" value="1"/>
</dbReference>
<dbReference type="AlphaFoldDB" id="A0AAV9E3C3"/>
<evidence type="ECO:0000256" key="1">
    <source>
        <dbReference type="ARBA" id="ARBA00005184"/>
    </source>
</evidence>
<accession>A0AAV9E3C3</accession>
<dbReference type="FunFam" id="1.20.140.40:FF:000001">
    <property type="entry name" value="Pectinesterase"/>
    <property type="match status" value="1"/>
</dbReference>
<evidence type="ECO:0000256" key="14">
    <source>
        <dbReference type="SAM" id="Phobius"/>
    </source>
</evidence>
<dbReference type="Gene3D" id="2.160.20.10">
    <property type="entry name" value="Single-stranded right-handed beta-helix, Pectin lyase-like"/>
    <property type="match status" value="1"/>
</dbReference>
<comment type="function">
    <text evidence="10">Acts in the modification of cell walls via demethylesterification of cell wall pectin.</text>
</comment>
<comment type="similarity">
    <text evidence="3">In the C-terminal section; belongs to the pectinesterase family.</text>
</comment>
<organism evidence="16 17">
    <name type="scientific">Acorus calamus</name>
    <name type="common">Sweet flag</name>
    <dbReference type="NCBI Taxonomy" id="4465"/>
    <lineage>
        <taxon>Eukaryota</taxon>
        <taxon>Viridiplantae</taxon>
        <taxon>Streptophyta</taxon>
        <taxon>Embryophyta</taxon>
        <taxon>Tracheophyta</taxon>
        <taxon>Spermatophyta</taxon>
        <taxon>Magnoliopsida</taxon>
        <taxon>Liliopsida</taxon>
        <taxon>Acoraceae</taxon>
        <taxon>Acorus</taxon>
    </lineage>
</organism>